<comment type="similarity">
    <text evidence="1 3">Belongs to the TPP enzyme family.</text>
</comment>
<evidence type="ECO:0000313" key="8">
    <source>
        <dbReference type="Proteomes" id="UP000239239"/>
    </source>
</evidence>
<dbReference type="Gene3D" id="3.40.50.970">
    <property type="match status" value="2"/>
</dbReference>
<dbReference type="NCBIfam" id="TIGR04377">
    <property type="entry name" value="myo_inos_iolD"/>
    <property type="match status" value="1"/>
</dbReference>
<accession>A0A2S6F014</accession>
<proteinExistence type="inferred from homology"/>
<dbReference type="CDD" id="cd07035">
    <property type="entry name" value="TPP_PYR_POX_like"/>
    <property type="match status" value="1"/>
</dbReference>
<feature type="domain" description="Thiamine pyrophosphate enzyme central" evidence="4">
    <location>
        <begin position="218"/>
        <end position="352"/>
    </location>
</feature>
<dbReference type="GO" id="GO:0003984">
    <property type="term" value="F:acetolactate synthase activity"/>
    <property type="evidence" value="ECO:0007669"/>
    <property type="project" value="TreeGrafter"/>
</dbReference>
<dbReference type="InterPro" id="IPR012000">
    <property type="entry name" value="Thiamin_PyroP_enz_cen_dom"/>
</dbReference>
<dbReference type="Pfam" id="PF02775">
    <property type="entry name" value="TPP_enzyme_C"/>
    <property type="match status" value="1"/>
</dbReference>
<evidence type="ECO:0000256" key="3">
    <source>
        <dbReference type="RuleBase" id="RU362132"/>
    </source>
</evidence>
<feature type="domain" description="Thiamine pyrophosphate enzyme N-terminal TPP-binding" evidence="6">
    <location>
        <begin position="32"/>
        <end position="124"/>
    </location>
</feature>
<dbReference type="GO" id="GO:0019310">
    <property type="term" value="P:inositol catabolic process"/>
    <property type="evidence" value="ECO:0007669"/>
    <property type="project" value="InterPro"/>
</dbReference>
<dbReference type="InterPro" id="IPR011766">
    <property type="entry name" value="TPP_enzyme_TPP-bd"/>
</dbReference>
<dbReference type="CDD" id="cd02003">
    <property type="entry name" value="TPP_IolD"/>
    <property type="match status" value="1"/>
</dbReference>
<dbReference type="EMBL" id="PQWY01000011">
    <property type="protein sequence ID" value="PPK30760.1"/>
    <property type="molecule type" value="Genomic_DNA"/>
</dbReference>
<dbReference type="InterPro" id="IPR012001">
    <property type="entry name" value="Thiamin_PyroP_enz_TPP-bd_dom"/>
</dbReference>
<comment type="caution">
    <text evidence="7">The sequence shown here is derived from an EMBL/GenBank/DDBJ whole genome shotgun (WGS) entry which is preliminary data.</text>
</comment>
<keyword evidence="7" id="KW-0378">Hydrolase</keyword>
<reference evidence="7 8" key="1">
    <citation type="submission" date="2018-02" db="EMBL/GenBank/DDBJ databases">
        <title>Draft genome sequences of four Legionella pneumophila clinical strains isolated in Ontario.</title>
        <authorList>
            <person name="Fortuna A."/>
            <person name="Ramnarine R."/>
            <person name="Li A."/>
            <person name="Frantz C."/>
            <person name="Mallo G."/>
        </authorList>
    </citation>
    <scope>NUCLEOTIDE SEQUENCE [LARGE SCALE GENOMIC DNA]</scope>
    <source>
        <strain evidence="7 8">LG61</strain>
    </source>
</reference>
<dbReference type="SUPFAM" id="SSF52467">
    <property type="entry name" value="DHS-like NAD/FAD-binding domain"/>
    <property type="match status" value="1"/>
</dbReference>
<sequence>MKIKLTMAQALLRFLANQYVTLDNKEYRFINGVFGIFGHGNVTGLGEALEYDAQGLIYYQGHNEQGMAHAATAYAKHKNRLGIMACTSSIGPGATNMITAAATATTNRIPLLLLPGDVFSCRQPDPVLQQLEVPYDYTISVNDCFKPVSKYWDRITRPEQLMTACMQAMRVLTDPVETGAVTLCLPQDVQSEAYEYEDSFFKKRLWRIERERISDAMLAEAIQLLRKAKQPLIIAGGGVHYSLASETLSEFALKYCIPVAETQAGKSSLAAKHPMNVGGVGVTGSEAANSLAAQADVILVIGSRLQDFTTASKWAFKNQECQIIHLNVSRLDAMKMNGIMLKGDAKTGLQQLGEGLEGYQTSLSYQQLIRHYQNEWSQELDKLTQSYSTEQAGLHQTTVLGLLNQYVTEEDVIISAAGSLPGDLHRIWQSKKAKDYHLEYAYSCMGYEVAAGLGVRIAKENQEGEVYVLVGDGSFVMMHSELLTAIQERKKITILIFDNHGFQCIRNLQEGNGSLGFGNEFRYRQPTTNTLNGDYLPIDFCKYAEGLGATTYFAKSYEQFRSALDSAKKQEKSTVIVLPILPKSMSQGYKTWWRVGVAEVSQSESVSKAYQMMQEQIETVRQY</sequence>
<feature type="domain" description="Thiamine pyrophosphate enzyme TPP-binding" evidence="5">
    <location>
        <begin position="417"/>
        <end position="577"/>
    </location>
</feature>
<dbReference type="GO" id="GO:0009099">
    <property type="term" value="P:L-valine biosynthetic process"/>
    <property type="evidence" value="ECO:0007669"/>
    <property type="project" value="TreeGrafter"/>
</dbReference>
<dbReference type="OrthoDB" id="3194735at2"/>
<evidence type="ECO:0000256" key="2">
    <source>
        <dbReference type="ARBA" id="ARBA00023052"/>
    </source>
</evidence>
<evidence type="ECO:0000259" key="6">
    <source>
        <dbReference type="Pfam" id="PF02776"/>
    </source>
</evidence>
<dbReference type="RefSeq" id="WP_027227143.1">
    <property type="nucleotide sequence ID" value="NZ_CP017601.1"/>
</dbReference>
<protein>
    <submittedName>
        <fullName evidence="7">3D-(3,5/4)-trihydroxycyclohexane-1,2-dione acylhydrolase (Decyclizing)</fullName>
    </submittedName>
</protein>
<dbReference type="InterPro" id="IPR029061">
    <property type="entry name" value="THDP-binding"/>
</dbReference>
<dbReference type="SUPFAM" id="SSF52518">
    <property type="entry name" value="Thiamin diphosphate-binding fold (THDP-binding)"/>
    <property type="match status" value="2"/>
</dbReference>
<keyword evidence="2 3" id="KW-0786">Thiamine pyrophosphate</keyword>
<name>A0A2S6F014_LEGPN</name>
<dbReference type="GO" id="GO:0050660">
    <property type="term" value="F:flavin adenine dinucleotide binding"/>
    <property type="evidence" value="ECO:0007669"/>
    <property type="project" value="TreeGrafter"/>
</dbReference>
<dbReference type="InterPro" id="IPR029035">
    <property type="entry name" value="DHS-like_NAD/FAD-binding_dom"/>
</dbReference>
<dbReference type="GO" id="GO:0009097">
    <property type="term" value="P:isoleucine biosynthetic process"/>
    <property type="evidence" value="ECO:0007669"/>
    <property type="project" value="TreeGrafter"/>
</dbReference>
<dbReference type="Pfam" id="PF00205">
    <property type="entry name" value="TPP_enzyme_M"/>
    <property type="match status" value="1"/>
</dbReference>
<dbReference type="GO" id="GO:0000287">
    <property type="term" value="F:magnesium ion binding"/>
    <property type="evidence" value="ECO:0007669"/>
    <property type="project" value="InterPro"/>
</dbReference>
<dbReference type="GO" id="GO:0016823">
    <property type="term" value="F:hydrolase activity, acting on acid carbon-carbon bonds, in ketonic substances"/>
    <property type="evidence" value="ECO:0007669"/>
    <property type="project" value="InterPro"/>
</dbReference>
<dbReference type="InterPro" id="IPR045229">
    <property type="entry name" value="TPP_enz"/>
</dbReference>
<evidence type="ECO:0000259" key="5">
    <source>
        <dbReference type="Pfam" id="PF02775"/>
    </source>
</evidence>
<dbReference type="GO" id="GO:0005948">
    <property type="term" value="C:acetolactate synthase complex"/>
    <property type="evidence" value="ECO:0007669"/>
    <property type="project" value="TreeGrafter"/>
</dbReference>
<dbReference type="AlphaFoldDB" id="A0A2S6F014"/>
<dbReference type="Pfam" id="PF02776">
    <property type="entry name" value="TPP_enzyme_N"/>
    <property type="match status" value="1"/>
</dbReference>
<dbReference type="PANTHER" id="PTHR18968:SF9">
    <property type="entry name" value="3D-(3,5_4)-TRIHYDROXYCYCLOHEXANE-1,2-DIONE HYDROLASE"/>
    <property type="match status" value="1"/>
</dbReference>
<evidence type="ECO:0000313" key="7">
    <source>
        <dbReference type="EMBL" id="PPK30760.1"/>
    </source>
</evidence>
<dbReference type="Gene3D" id="3.40.50.1220">
    <property type="entry name" value="TPP-binding domain"/>
    <property type="match status" value="1"/>
</dbReference>
<dbReference type="GO" id="GO:0030976">
    <property type="term" value="F:thiamine pyrophosphate binding"/>
    <property type="evidence" value="ECO:0007669"/>
    <property type="project" value="InterPro"/>
</dbReference>
<dbReference type="Proteomes" id="UP000239239">
    <property type="component" value="Unassembled WGS sequence"/>
</dbReference>
<dbReference type="PANTHER" id="PTHR18968">
    <property type="entry name" value="THIAMINE PYROPHOSPHATE ENZYMES"/>
    <property type="match status" value="1"/>
</dbReference>
<evidence type="ECO:0000259" key="4">
    <source>
        <dbReference type="Pfam" id="PF00205"/>
    </source>
</evidence>
<gene>
    <name evidence="7" type="primary">iolD</name>
    <name evidence="7" type="ORF">C3928_08330</name>
</gene>
<dbReference type="InterPro" id="IPR030817">
    <property type="entry name" value="Myo_inos_IolD"/>
</dbReference>
<evidence type="ECO:0000256" key="1">
    <source>
        <dbReference type="ARBA" id="ARBA00007812"/>
    </source>
</evidence>
<organism evidence="7 8">
    <name type="scientific">Legionella pneumophila</name>
    <dbReference type="NCBI Taxonomy" id="446"/>
    <lineage>
        <taxon>Bacteria</taxon>
        <taxon>Pseudomonadati</taxon>
        <taxon>Pseudomonadota</taxon>
        <taxon>Gammaproteobacteria</taxon>
        <taxon>Legionellales</taxon>
        <taxon>Legionellaceae</taxon>
        <taxon>Legionella</taxon>
    </lineage>
</organism>